<evidence type="ECO:0000259" key="10">
    <source>
        <dbReference type="Pfam" id="PF14537"/>
    </source>
</evidence>
<dbReference type="Pfam" id="PF14537">
    <property type="entry name" value="Cytochrom_c3_2"/>
    <property type="match status" value="1"/>
</dbReference>
<proteinExistence type="predicted"/>
<protein>
    <submittedName>
        <fullName evidence="11">Cytochrome c</fullName>
    </submittedName>
</protein>
<feature type="domain" description="Tetrahaem cytochrome" evidence="10">
    <location>
        <begin position="36"/>
        <end position="109"/>
    </location>
</feature>
<keyword evidence="4" id="KW-0349">Heme</keyword>
<evidence type="ECO:0000256" key="8">
    <source>
        <dbReference type="ARBA" id="ARBA00023004"/>
    </source>
</evidence>
<dbReference type="GO" id="GO:0042597">
    <property type="term" value="C:periplasmic space"/>
    <property type="evidence" value="ECO:0007669"/>
    <property type="project" value="UniProtKB-SubCell"/>
</dbReference>
<keyword evidence="8" id="KW-0408">Iron</keyword>
<feature type="chain" id="PRO_5002720566" evidence="9">
    <location>
        <begin position="21"/>
        <end position="116"/>
    </location>
</feature>
<dbReference type="eggNOG" id="COG1053">
    <property type="taxonomic scope" value="Bacteria"/>
</dbReference>
<dbReference type="InterPro" id="IPR036280">
    <property type="entry name" value="Multihaem_cyt_sf"/>
</dbReference>
<dbReference type="InterPro" id="IPR012286">
    <property type="entry name" value="Tetrahaem_cytochrome"/>
</dbReference>
<dbReference type="Proteomes" id="UP000002608">
    <property type="component" value="Chromosome"/>
</dbReference>
<comment type="cofactor">
    <cofactor evidence="1">
        <name>heme c</name>
        <dbReference type="ChEBI" id="CHEBI:61717"/>
    </cofactor>
</comment>
<dbReference type="STRING" id="398579.Spea_0339"/>
<evidence type="ECO:0000256" key="6">
    <source>
        <dbReference type="ARBA" id="ARBA00022764"/>
    </source>
</evidence>
<dbReference type="AlphaFoldDB" id="A8GZD0"/>
<dbReference type="KEGG" id="spl:Spea_0339"/>
<evidence type="ECO:0000256" key="3">
    <source>
        <dbReference type="ARBA" id="ARBA00022448"/>
    </source>
</evidence>
<evidence type="ECO:0000256" key="4">
    <source>
        <dbReference type="ARBA" id="ARBA00022617"/>
    </source>
</evidence>
<evidence type="ECO:0000313" key="12">
    <source>
        <dbReference type="Proteomes" id="UP000002608"/>
    </source>
</evidence>
<dbReference type="Gene3D" id="1.10.1130.10">
    <property type="entry name" value="Flavocytochrome C3, Chain A"/>
    <property type="match status" value="1"/>
</dbReference>
<reference evidence="11 12" key="1">
    <citation type="submission" date="2007-10" db="EMBL/GenBank/DDBJ databases">
        <title>Complete sequence of Shewanella pealeana ATCC 700345.</title>
        <authorList>
            <consortium name="US DOE Joint Genome Institute"/>
            <person name="Copeland A."/>
            <person name="Lucas S."/>
            <person name="Lapidus A."/>
            <person name="Barry K."/>
            <person name="Glavina del Rio T."/>
            <person name="Dalin E."/>
            <person name="Tice H."/>
            <person name="Pitluck S."/>
            <person name="Chertkov O."/>
            <person name="Brettin T."/>
            <person name="Bruce D."/>
            <person name="Detter J.C."/>
            <person name="Han C."/>
            <person name="Schmutz J."/>
            <person name="Larimer F."/>
            <person name="Land M."/>
            <person name="Hauser L."/>
            <person name="Kyrpides N."/>
            <person name="Kim E."/>
            <person name="Zhao J.-S.Z."/>
            <person name="Manno D."/>
            <person name="Hawari J."/>
            <person name="Richardson P."/>
        </authorList>
    </citation>
    <scope>NUCLEOTIDE SEQUENCE [LARGE SCALE GENOMIC DNA]</scope>
    <source>
        <strain evidence="12">ATCC 700345 / ANG-SQ1</strain>
    </source>
</reference>
<keyword evidence="3" id="KW-0813">Transport</keyword>
<keyword evidence="9" id="KW-0732">Signal</keyword>
<evidence type="ECO:0000256" key="1">
    <source>
        <dbReference type="ARBA" id="ARBA00001926"/>
    </source>
</evidence>
<evidence type="ECO:0000256" key="2">
    <source>
        <dbReference type="ARBA" id="ARBA00004418"/>
    </source>
</evidence>
<keyword evidence="6" id="KW-0574">Periplasm</keyword>
<dbReference type="EMBL" id="CP000851">
    <property type="protein sequence ID" value="ABV85667.1"/>
    <property type="molecule type" value="Genomic_DNA"/>
</dbReference>
<dbReference type="GO" id="GO:0046872">
    <property type="term" value="F:metal ion binding"/>
    <property type="evidence" value="ECO:0007669"/>
    <property type="project" value="UniProtKB-KW"/>
</dbReference>
<evidence type="ECO:0000313" key="11">
    <source>
        <dbReference type="EMBL" id="ABV85667.1"/>
    </source>
</evidence>
<evidence type="ECO:0000256" key="7">
    <source>
        <dbReference type="ARBA" id="ARBA00022982"/>
    </source>
</evidence>
<gene>
    <name evidence="11" type="ordered locus">Spea_0339</name>
</gene>
<keyword evidence="12" id="KW-1185">Reference proteome</keyword>
<keyword evidence="5" id="KW-0479">Metal-binding</keyword>
<dbReference type="OrthoDB" id="5815742at2"/>
<evidence type="ECO:0000256" key="9">
    <source>
        <dbReference type="SAM" id="SignalP"/>
    </source>
</evidence>
<dbReference type="PROSITE" id="PS51257">
    <property type="entry name" value="PROKAR_LIPOPROTEIN"/>
    <property type="match status" value="1"/>
</dbReference>
<accession>A8GZD0</accession>
<feature type="signal peptide" evidence="9">
    <location>
        <begin position="1"/>
        <end position="20"/>
    </location>
</feature>
<dbReference type="HOGENOM" id="CLU_136713_1_1_6"/>
<name>A8GZD0_SHEPA</name>
<evidence type="ECO:0000256" key="5">
    <source>
        <dbReference type="ARBA" id="ARBA00022723"/>
    </source>
</evidence>
<dbReference type="RefSeq" id="WP_012153608.1">
    <property type="nucleotide sequence ID" value="NC_009901.1"/>
</dbReference>
<sequence length="116" mass="12942">MKTSFAVAVIATLLSCSALAAKPTIKQHHIDALGDDMNCRTCHTTKGAFERPSDQACIDCHGGMHDIPTQPNRFDKNPHNSHHYEDLLECMVCHSEHQPSKDICSDCHKVEFNNLK</sequence>
<comment type="subcellular location">
    <subcellularLocation>
        <location evidence="2">Periplasm</location>
    </subcellularLocation>
</comment>
<dbReference type="SUPFAM" id="SSF48695">
    <property type="entry name" value="Multiheme cytochromes"/>
    <property type="match status" value="1"/>
</dbReference>
<organism evidence="11 12">
    <name type="scientific">Shewanella pealeana (strain ATCC 700345 / ANG-SQ1)</name>
    <dbReference type="NCBI Taxonomy" id="398579"/>
    <lineage>
        <taxon>Bacteria</taxon>
        <taxon>Pseudomonadati</taxon>
        <taxon>Pseudomonadota</taxon>
        <taxon>Gammaproteobacteria</taxon>
        <taxon>Alteromonadales</taxon>
        <taxon>Shewanellaceae</taxon>
        <taxon>Shewanella</taxon>
    </lineage>
</organism>
<keyword evidence="7" id="KW-0249">Electron transport</keyword>